<dbReference type="GO" id="GO:0005634">
    <property type="term" value="C:nucleus"/>
    <property type="evidence" value="ECO:0007669"/>
    <property type="project" value="TreeGrafter"/>
</dbReference>
<comment type="caution">
    <text evidence="5">The sequence shown here is derived from an EMBL/GenBank/DDBJ whole genome shotgun (WGS) entry which is preliminary data.</text>
</comment>
<organism evidence="5">
    <name type="scientific">marine sediment metagenome</name>
    <dbReference type="NCBI Taxonomy" id="412755"/>
    <lineage>
        <taxon>unclassified sequences</taxon>
        <taxon>metagenomes</taxon>
        <taxon>ecological metagenomes</taxon>
    </lineage>
</organism>
<evidence type="ECO:0000256" key="2">
    <source>
        <dbReference type="ARBA" id="ARBA00022679"/>
    </source>
</evidence>
<dbReference type="PANTHER" id="PTHR12829:SF7">
    <property type="entry name" value="N6-ADENOSINE-METHYLTRANSFERASE CATALYTIC SUBUNIT"/>
    <property type="match status" value="1"/>
</dbReference>
<dbReference type="PANTHER" id="PTHR12829">
    <property type="entry name" value="N6-ADENOSINE-METHYLTRANSFERASE"/>
    <property type="match status" value="1"/>
</dbReference>
<protein>
    <recommendedName>
        <fullName evidence="6">MT-A70 family protein</fullName>
    </recommendedName>
</protein>
<reference evidence="5" key="1">
    <citation type="journal article" date="2015" name="Nature">
        <title>Complex archaea that bridge the gap between prokaryotes and eukaryotes.</title>
        <authorList>
            <person name="Spang A."/>
            <person name="Saw J.H."/>
            <person name="Jorgensen S.L."/>
            <person name="Zaremba-Niedzwiedzka K."/>
            <person name="Martijn J."/>
            <person name="Lind A.E."/>
            <person name="van Eijk R."/>
            <person name="Schleper C."/>
            <person name="Guy L."/>
            <person name="Ettema T.J."/>
        </authorList>
    </citation>
    <scope>NUCLEOTIDE SEQUENCE</scope>
</reference>
<gene>
    <name evidence="5" type="ORF">LCGC14_0354730</name>
</gene>
<dbReference type="PROSITE" id="PS51143">
    <property type="entry name" value="MT_A70"/>
    <property type="match status" value="1"/>
</dbReference>
<feature type="compositionally biased region" description="Basic and acidic residues" evidence="4">
    <location>
        <begin position="120"/>
        <end position="131"/>
    </location>
</feature>
<dbReference type="GO" id="GO:0001734">
    <property type="term" value="F:mRNA m(6)A methyltransferase activity"/>
    <property type="evidence" value="ECO:0007669"/>
    <property type="project" value="UniProtKB-ARBA"/>
</dbReference>
<keyword evidence="3" id="KW-0949">S-adenosyl-L-methionine</keyword>
<dbReference type="Pfam" id="PF05063">
    <property type="entry name" value="MT-A70"/>
    <property type="match status" value="1"/>
</dbReference>
<dbReference type="InterPro" id="IPR029063">
    <property type="entry name" value="SAM-dependent_MTases_sf"/>
</dbReference>
<feature type="compositionally biased region" description="Low complexity" evidence="4">
    <location>
        <begin position="132"/>
        <end position="142"/>
    </location>
</feature>
<dbReference type="Gene3D" id="3.40.50.150">
    <property type="entry name" value="Vaccinia Virus protein VP39"/>
    <property type="match status" value="1"/>
</dbReference>
<evidence type="ECO:0000313" key="5">
    <source>
        <dbReference type="EMBL" id="KKN77908.1"/>
    </source>
</evidence>
<proteinExistence type="predicted"/>
<evidence type="ECO:0000256" key="4">
    <source>
        <dbReference type="SAM" id="MobiDB-lite"/>
    </source>
</evidence>
<accession>A0A0F9WHP6</accession>
<sequence>MTSHPKTQLVRYEAARQALQAARDVDEVKDIRDKAVAMQSYAKQAKDPKMEMWAAEIRLRAEVRAGAMLAEMDKAPGKRTDLVPKKDQVDDRPTLADIGISKKESSQWQRAASVPEEEREAAIEEGYEKGKAATAEQLAAKATRSTVSKKKKDANAALEETNPTLPVPDRKYHCIVIDPPWPMKKIDRDVRQNQADFDYPTMDEAELVKMDIPAADDCHLFLWTTHKFLPMALRLLDKWKFKYVCAFVWHKPGGFQPVGLPQYNCEFALYARKGAPEFVETKDFFCCFNAPRREHSRKPDAFYETVRRVCDSPRLDMFSREARTGFDQFGNETDKFPEAP</sequence>
<dbReference type="SUPFAM" id="SSF53335">
    <property type="entry name" value="S-adenosyl-L-methionine-dependent methyltransferases"/>
    <property type="match status" value="1"/>
</dbReference>
<name>A0A0F9WHP6_9ZZZZ</name>
<evidence type="ECO:0000256" key="1">
    <source>
        <dbReference type="ARBA" id="ARBA00022603"/>
    </source>
</evidence>
<feature type="region of interest" description="Disordered" evidence="4">
    <location>
        <begin position="98"/>
        <end position="164"/>
    </location>
</feature>
<dbReference type="GO" id="GO:0032259">
    <property type="term" value="P:methylation"/>
    <property type="evidence" value="ECO:0007669"/>
    <property type="project" value="UniProtKB-KW"/>
</dbReference>
<keyword evidence="2" id="KW-0808">Transferase</keyword>
<evidence type="ECO:0000256" key="3">
    <source>
        <dbReference type="ARBA" id="ARBA00022691"/>
    </source>
</evidence>
<keyword evidence="1" id="KW-0489">Methyltransferase</keyword>
<dbReference type="EMBL" id="LAZR01000271">
    <property type="protein sequence ID" value="KKN77908.1"/>
    <property type="molecule type" value="Genomic_DNA"/>
</dbReference>
<dbReference type="AlphaFoldDB" id="A0A0F9WHP6"/>
<dbReference type="InterPro" id="IPR007757">
    <property type="entry name" value="MT-A70-like"/>
</dbReference>
<evidence type="ECO:0008006" key="6">
    <source>
        <dbReference type="Google" id="ProtNLM"/>
    </source>
</evidence>